<protein>
    <recommendedName>
        <fullName evidence="1">HTH cro/C1-type domain-containing protein</fullName>
    </recommendedName>
</protein>
<dbReference type="Gene3D" id="1.10.260.40">
    <property type="entry name" value="lambda repressor-like DNA-binding domains"/>
    <property type="match status" value="1"/>
</dbReference>
<evidence type="ECO:0000313" key="2">
    <source>
        <dbReference type="EMBL" id="KIO77514.1"/>
    </source>
</evidence>
<name>A0A0D0FY88_9SPHI</name>
<dbReference type="PROSITE" id="PS50943">
    <property type="entry name" value="HTH_CROC1"/>
    <property type="match status" value="1"/>
</dbReference>
<dbReference type="SUPFAM" id="SSF47413">
    <property type="entry name" value="lambda repressor-like DNA-binding domains"/>
    <property type="match status" value="1"/>
</dbReference>
<evidence type="ECO:0000259" key="1">
    <source>
        <dbReference type="PROSITE" id="PS50943"/>
    </source>
</evidence>
<organism evidence="2 3">
    <name type="scientific">Pedobacter lusitanus</name>
    <dbReference type="NCBI Taxonomy" id="1503925"/>
    <lineage>
        <taxon>Bacteria</taxon>
        <taxon>Pseudomonadati</taxon>
        <taxon>Bacteroidota</taxon>
        <taxon>Sphingobacteriia</taxon>
        <taxon>Sphingobacteriales</taxon>
        <taxon>Sphingobacteriaceae</taxon>
        <taxon>Pedobacter</taxon>
    </lineage>
</organism>
<dbReference type="AlphaFoldDB" id="A0A0D0FY88"/>
<dbReference type="SMART" id="SM00530">
    <property type="entry name" value="HTH_XRE"/>
    <property type="match status" value="1"/>
</dbReference>
<proteinExistence type="predicted"/>
<dbReference type="GO" id="GO:0003677">
    <property type="term" value="F:DNA binding"/>
    <property type="evidence" value="ECO:0007669"/>
    <property type="project" value="InterPro"/>
</dbReference>
<sequence>MMEENEQLRAELVGRQITSLLSQTGISIAGLASATDLSVNHLRTIKNGKASISSKTAGKIADFFELELSVIFSPKLIKLKKWEHIETIRKFYSDNVNNTQFFIARQAEKSVAYFLKTELIPSSFFEEKREVNDVQDYIKKEYKRGFTSKELSRQLNRLADSGVLSKEDKTGNKSIYLYHRKSKKDQLQSDC</sequence>
<accession>A0A0D0FY88</accession>
<dbReference type="Proteomes" id="UP000032049">
    <property type="component" value="Unassembled WGS sequence"/>
</dbReference>
<feature type="domain" description="HTH cro/C1-type" evidence="1">
    <location>
        <begin position="25"/>
        <end position="71"/>
    </location>
</feature>
<gene>
    <name evidence="2" type="ORF">TH53_08710</name>
</gene>
<dbReference type="RefSeq" id="WP_041880787.1">
    <property type="nucleotide sequence ID" value="NZ_CP157278.1"/>
</dbReference>
<dbReference type="CDD" id="cd00093">
    <property type="entry name" value="HTH_XRE"/>
    <property type="match status" value="1"/>
</dbReference>
<comment type="caution">
    <text evidence="2">The sequence shown here is derived from an EMBL/GenBank/DDBJ whole genome shotgun (WGS) entry which is preliminary data.</text>
</comment>
<keyword evidence="3" id="KW-1185">Reference proteome</keyword>
<dbReference type="InterPro" id="IPR001387">
    <property type="entry name" value="Cro/C1-type_HTH"/>
</dbReference>
<dbReference type="OrthoDB" id="762906at2"/>
<reference evidence="2 3" key="1">
    <citation type="submission" date="2015-01" db="EMBL/GenBank/DDBJ databases">
        <title>Draft genome sequence of Pedobacter sp. NL19 isolated from sludge of an effluent treatment pond in an abandoned uranium mine.</title>
        <authorList>
            <person name="Santos T."/>
            <person name="Caetano T."/>
            <person name="Covas C."/>
            <person name="Cruz A."/>
            <person name="Mendo S."/>
        </authorList>
    </citation>
    <scope>NUCLEOTIDE SEQUENCE [LARGE SCALE GENOMIC DNA]</scope>
    <source>
        <strain evidence="2 3">NL19</strain>
    </source>
</reference>
<dbReference type="EMBL" id="JXRA01000033">
    <property type="protein sequence ID" value="KIO77514.1"/>
    <property type="molecule type" value="Genomic_DNA"/>
</dbReference>
<dbReference type="InterPro" id="IPR010982">
    <property type="entry name" value="Lambda_DNA-bd_dom_sf"/>
</dbReference>
<evidence type="ECO:0000313" key="3">
    <source>
        <dbReference type="Proteomes" id="UP000032049"/>
    </source>
</evidence>